<dbReference type="GeneID" id="115263785"/>
<dbReference type="Proteomes" id="UP000069940">
    <property type="component" value="Unassembled WGS sequence"/>
</dbReference>
<proteinExistence type="predicted"/>
<dbReference type="RefSeq" id="XP_029723024.2">
    <property type="nucleotide sequence ID" value="XM_029867164.2"/>
</dbReference>
<dbReference type="PANTHER" id="PTHR37162:SF1">
    <property type="entry name" value="BED-TYPE DOMAIN-CONTAINING PROTEIN"/>
    <property type="match status" value="1"/>
</dbReference>
<protein>
    <recommendedName>
        <fullName evidence="4">DUF4371 domain-containing protein</fullName>
    </recommendedName>
</protein>
<evidence type="ECO:0000256" key="1">
    <source>
        <dbReference type="SAM" id="MobiDB-lite"/>
    </source>
</evidence>
<feature type="region of interest" description="Disordered" evidence="1">
    <location>
        <begin position="1"/>
        <end position="57"/>
    </location>
</feature>
<sequence length="549" mass="62544">MLKVILGDETEESLNHPNMASTFTGPAASASAENPINLMGPAPSSSPSKRKRSVKENKKPVLQKYKEEWAAVGDFKCFSKYENDPFYAWCKICLDRLNISRGGKSNLTTHLQTKRHQEAATKILTEEKENMSQYTYPEKLMEAEIKLCAWAVENNVSFAAVDSLVSVLKTMDPDSAVFSKLKLGRTKAGAVVDGVLAPVQHDELVGKMRKQNFSLMIDESTDISTAKTLAMVVRLLEDDTDKFQVCDTVYTIVELKACDHRSIYNAIIDEFKKDNIDYKKRLKGFASDGASVMMGSQNSVMKLLKNDCPDLIVVKCTCHSLALCASYACEALPPYVEQLLRDIYSYLSHSPKRSAEFKTIQEILELDPLKMLHPSQTRWLSLEAVVSRNLERLSELKLFFSFQQNYDQNQTARRILTHLNDPMTKPILEFLNYVLPLVNRLNRKFQSEASEYIGIYGEMKAFYLLLLNNLCGDKYIKNLRNINAPDFEENILPLHSIYVGLAAEESIKTGGMDEQRKKTFKEICRNFYVELVKQVKKRFNFNEPTFKIR</sequence>
<evidence type="ECO:0008006" key="4">
    <source>
        <dbReference type="Google" id="ProtNLM"/>
    </source>
</evidence>
<feature type="compositionally biased region" description="Polar residues" evidence="1">
    <location>
        <begin position="15"/>
        <end position="24"/>
    </location>
</feature>
<dbReference type="PANTHER" id="PTHR37162">
    <property type="entry name" value="HAT FAMILY DIMERISATION DOMAINCONTAINING PROTEIN-RELATED"/>
    <property type="match status" value="1"/>
</dbReference>
<keyword evidence="3" id="KW-1185">Reference proteome</keyword>
<accession>A0ABM1ZGN4</accession>
<dbReference type="EnsemblMetazoa" id="AALFPA23_018273.R26836">
    <property type="protein sequence ID" value="AALFPA23_018273.P26836"/>
    <property type="gene ID" value="AALFPA23_018273"/>
</dbReference>
<reference evidence="2" key="2">
    <citation type="submission" date="2025-05" db="UniProtKB">
        <authorList>
            <consortium name="EnsemblMetazoa"/>
        </authorList>
    </citation>
    <scope>IDENTIFICATION</scope>
    <source>
        <strain evidence="2">Foshan</strain>
    </source>
</reference>
<reference evidence="3" key="1">
    <citation type="journal article" date="2015" name="Proc. Natl. Acad. Sci. U.S.A.">
        <title>Genome sequence of the Asian Tiger mosquito, Aedes albopictus, reveals insights into its biology, genetics, and evolution.</title>
        <authorList>
            <person name="Chen X.G."/>
            <person name="Jiang X."/>
            <person name="Gu J."/>
            <person name="Xu M."/>
            <person name="Wu Y."/>
            <person name="Deng Y."/>
            <person name="Zhang C."/>
            <person name="Bonizzoni M."/>
            <person name="Dermauw W."/>
            <person name="Vontas J."/>
            <person name="Armbruster P."/>
            <person name="Huang X."/>
            <person name="Yang Y."/>
            <person name="Zhang H."/>
            <person name="He W."/>
            <person name="Peng H."/>
            <person name="Liu Y."/>
            <person name="Wu K."/>
            <person name="Chen J."/>
            <person name="Lirakis M."/>
            <person name="Topalis P."/>
            <person name="Van Leeuwen T."/>
            <person name="Hall A.B."/>
            <person name="Jiang X."/>
            <person name="Thorpe C."/>
            <person name="Mueller R.L."/>
            <person name="Sun C."/>
            <person name="Waterhouse R.M."/>
            <person name="Yan G."/>
            <person name="Tu Z.J."/>
            <person name="Fang X."/>
            <person name="James A.A."/>
        </authorList>
    </citation>
    <scope>NUCLEOTIDE SEQUENCE [LARGE SCALE GENOMIC DNA]</scope>
    <source>
        <strain evidence="3">Foshan</strain>
    </source>
</reference>
<evidence type="ECO:0000313" key="2">
    <source>
        <dbReference type="EnsemblMetazoa" id="AALFPA23_018273.P26836"/>
    </source>
</evidence>
<name>A0ABM1ZGN4_AEDAL</name>
<evidence type="ECO:0000313" key="3">
    <source>
        <dbReference type="Proteomes" id="UP000069940"/>
    </source>
</evidence>
<organism evidence="2 3">
    <name type="scientific">Aedes albopictus</name>
    <name type="common">Asian tiger mosquito</name>
    <name type="synonym">Stegomyia albopicta</name>
    <dbReference type="NCBI Taxonomy" id="7160"/>
    <lineage>
        <taxon>Eukaryota</taxon>
        <taxon>Metazoa</taxon>
        <taxon>Ecdysozoa</taxon>
        <taxon>Arthropoda</taxon>
        <taxon>Hexapoda</taxon>
        <taxon>Insecta</taxon>
        <taxon>Pterygota</taxon>
        <taxon>Neoptera</taxon>
        <taxon>Endopterygota</taxon>
        <taxon>Diptera</taxon>
        <taxon>Nematocera</taxon>
        <taxon>Culicoidea</taxon>
        <taxon>Culicidae</taxon>
        <taxon>Culicinae</taxon>
        <taxon>Aedini</taxon>
        <taxon>Aedes</taxon>
        <taxon>Stegomyia</taxon>
    </lineage>
</organism>